<name>A0AAE6YSG1_9STRE</name>
<dbReference type="SUPFAM" id="SSF159006">
    <property type="entry name" value="YopX-like"/>
    <property type="match status" value="1"/>
</dbReference>
<dbReference type="Proteomes" id="UP000503130">
    <property type="component" value="Chromosome"/>
</dbReference>
<dbReference type="EMBL" id="CP050959">
    <property type="protein sequence ID" value="QIX74506.1"/>
    <property type="molecule type" value="Genomic_DNA"/>
</dbReference>
<organism evidence="2 3">
    <name type="scientific">Streptococcus gallolyticus</name>
    <dbReference type="NCBI Taxonomy" id="315405"/>
    <lineage>
        <taxon>Bacteria</taxon>
        <taxon>Bacillati</taxon>
        <taxon>Bacillota</taxon>
        <taxon>Bacilli</taxon>
        <taxon>Lactobacillales</taxon>
        <taxon>Streptococcaceae</taxon>
        <taxon>Streptococcus</taxon>
    </lineage>
</organism>
<dbReference type="InterPro" id="IPR023385">
    <property type="entry name" value="YopX-like_C"/>
</dbReference>
<evidence type="ECO:0000313" key="2">
    <source>
        <dbReference type="EMBL" id="QIX74506.1"/>
    </source>
</evidence>
<feature type="domain" description="YopX protein" evidence="1">
    <location>
        <begin position="21"/>
        <end position="99"/>
    </location>
</feature>
<sequence>MMIDFGQSYVMIEEINGLWCERGFDEVELMQSTGLFDENSKEIFNGDIVLIYGEKISKVFYSQGSFCVDILNGGTPLHGFSPKQLEVIGNVWENPELVEEEK</sequence>
<dbReference type="InterPro" id="IPR019096">
    <property type="entry name" value="YopX_protein"/>
</dbReference>
<protein>
    <recommendedName>
        <fullName evidence="1">YopX protein domain-containing protein</fullName>
    </recommendedName>
</protein>
<dbReference type="AlphaFoldDB" id="A0AAE6YSG1"/>
<dbReference type="Gene3D" id="2.30.30.290">
    <property type="entry name" value="YopX-like domains"/>
    <property type="match status" value="1"/>
</dbReference>
<gene>
    <name evidence="2" type="ORF">FOB74_08715</name>
</gene>
<reference evidence="2 3" key="1">
    <citation type="submission" date="2019-09" db="EMBL/GenBank/DDBJ databases">
        <title>FDA dAtabase for Regulatory Grade micrObial Sequences (FDA-ARGOS): Supporting development and validation of Infectious Disease Dx tests.</title>
        <authorList>
            <person name="Sciortino C."/>
            <person name="Tallon L."/>
            <person name="Sadzewicz L."/>
            <person name="Vavikolanu K."/>
            <person name="Mehta A."/>
            <person name="Aluvathingal J."/>
            <person name="Nadendla S."/>
            <person name="Nandy P."/>
            <person name="Geyer C."/>
            <person name="Yan Y."/>
            <person name="Sichtig H."/>
        </authorList>
    </citation>
    <scope>NUCLEOTIDE SEQUENCE [LARGE SCALE GENOMIC DNA]</scope>
    <source>
        <strain evidence="2 3">FDAARGOS_666</strain>
    </source>
</reference>
<evidence type="ECO:0000313" key="3">
    <source>
        <dbReference type="Proteomes" id="UP000503130"/>
    </source>
</evidence>
<proteinExistence type="predicted"/>
<dbReference type="Pfam" id="PF09643">
    <property type="entry name" value="YopX"/>
    <property type="match status" value="1"/>
</dbReference>
<accession>A0AAE6YSG1</accession>
<dbReference type="RefSeq" id="WP_172473445.1">
    <property type="nucleotide sequence ID" value="NZ_CP050959.1"/>
</dbReference>
<evidence type="ECO:0000259" key="1">
    <source>
        <dbReference type="Pfam" id="PF09643"/>
    </source>
</evidence>